<feature type="compositionally biased region" description="Polar residues" evidence="1">
    <location>
        <begin position="565"/>
        <end position="582"/>
    </location>
</feature>
<organism evidence="2 3">
    <name type="scientific">Aedes aegypti</name>
    <name type="common">Yellowfever mosquito</name>
    <name type="synonym">Culex aegypti</name>
    <dbReference type="NCBI Taxonomy" id="7159"/>
    <lineage>
        <taxon>Eukaryota</taxon>
        <taxon>Metazoa</taxon>
        <taxon>Ecdysozoa</taxon>
        <taxon>Arthropoda</taxon>
        <taxon>Hexapoda</taxon>
        <taxon>Insecta</taxon>
        <taxon>Pterygota</taxon>
        <taxon>Neoptera</taxon>
        <taxon>Endopterygota</taxon>
        <taxon>Diptera</taxon>
        <taxon>Nematocera</taxon>
        <taxon>Culicoidea</taxon>
        <taxon>Culicidae</taxon>
        <taxon>Culicinae</taxon>
        <taxon>Aedini</taxon>
        <taxon>Aedes</taxon>
        <taxon>Stegomyia</taxon>
    </lineage>
</organism>
<evidence type="ECO:0000256" key="1">
    <source>
        <dbReference type="SAM" id="MobiDB-lite"/>
    </source>
</evidence>
<sequence length="1056" mass="117823">MLEESETLAMFSLFLAAAETLEQQEAISPSTRQFEEVCIDKLQSGISTAYAESGNLDPLSTTTTNGFEQVFLQQANENVSVACDMTDPLFATNLNERSFHNHHEHRSDVGNLAGDHSASIRHNAIENLPAILSNQYVDKISKSMKRNARSASTSEYSAYRNLSSSNNISQNPISNTTVPGVLLNNREEISKSPSFLHLAKVQTNACRGNSNLQNQSDEPWSSQAHPHANRVACKDVSHSSTTHKQVQLPNHYAQYGGPWENLSNPGANRVALADISNHSTTYKRGRLLSARDICGDHSASIRHNAIDKLPAILSIRYVEKSKSTKRHARSASTSEYSAYRNLSSFNNISQNRISNTTVPGVLLNNQKEISKRPSFCLDNVQTNACRGNSNLQNQSDEPWSSQPHPHANRVACKDVSHSSTTHKQVQLPNHYAQYGGPWENLSNPGANRVALADISNHSTTYKRGRLLSARDICGDHSASIRHNANDKLPAILSNRYVEKSESTKRHARSASTSEYSAYRNLSSFNNISQNRISNTTVPGVLLNNQKEISKRPSFCLDNVQTNACRGNSNHQNQSDEPWSSQPHPHANRVACKDVSHSSTTHKQVQLPNHYAQYGGPWENLSNPGANRVALADISNHSTTYKRGRLLSERDICDRSLNGMIVDEYPSFQRVQASTPISYASFALNLSLDENSTTDAPLDLVVVKPTTTISTDQIGSPMVLDLRKKNIAIDYKSPTTTRLMPEKLSLPKGHSKLTSNAISDSLGEPILNDEQMDAVDSGDYTDDDLDPEWMPDGDATLLNELSIYEYFEKYKNENLSDNDTDVENIDINVEVDSGEPQPNKKKADSRRKNQKLKEKGLSYKRADGTIVPARRVQSACNCKMRCSEKFSEPVRKELLLKLLELKQSGQNQFLSSHMSVINKLRPKVLISRRTWSRIYMLPGVGGKVKVCKHMFMSTFDIKERKIRVLADKLLLGGGIANDDKRMNNHSQKQLSPEHAEYIIKHIKSFPAEESHYGREKSSCLYLSSDLTILRMYELYQDQCGEDNLIPAHIGLLLIPKT</sequence>
<proteinExistence type="predicted"/>
<feature type="region of interest" description="Disordered" evidence="1">
    <location>
        <begin position="828"/>
        <end position="853"/>
    </location>
</feature>
<dbReference type="InParanoid" id="A0A6I8U2H5"/>
<reference evidence="2 3" key="1">
    <citation type="submission" date="2017-06" db="EMBL/GenBank/DDBJ databases">
        <title>Aedes aegypti genome working group (AGWG) sequencing and assembly.</title>
        <authorList>
            <consortium name="Aedes aegypti Genome Working Group (AGWG)"/>
            <person name="Matthews B.J."/>
        </authorList>
    </citation>
    <scope>NUCLEOTIDE SEQUENCE [LARGE SCALE GENOMIC DNA]</scope>
    <source>
        <strain evidence="2 3">LVP_AGWG</strain>
    </source>
</reference>
<feature type="compositionally biased region" description="Polar residues" evidence="1">
    <location>
        <begin position="387"/>
        <end position="403"/>
    </location>
</feature>
<keyword evidence="3" id="KW-1185">Reference proteome</keyword>
<gene>
    <name evidence="2" type="primary">110678758</name>
</gene>
<evidence type="ECO:0000313" key="3">
    <source>
        <dbReference type="Proteomes" id="UP000008820"/>
    </source>
</evidence>
<dbReference type="PANTHER" id="PTHR10773:SF19">
    <property type="match status" value="1"/>
</dbReference>
<protein>
    <submittedName>
        <fullName evidence="2">Uncharacterized protein</fullName>
    </submittedName>
</protein>
<accession>A0A6I8U2H5</accession>
<dbReference type="PANTHER" id="PTHR10773">
    <property type="entry name" value="DNA-DIRECTED RNA POLYMERASES I, II, AND III SUBUNIT RPABC2"/>
    <property type="match status" value="1"/>
</dbReference>
<feature type="region of interest" description="Disordered" evidence="1">
    <location>
        <begin position="387"/>
        <end position="407"/>
    </location>
</feature>
<feature type="compositionally biased region" description="Polar residues" evidence="1">
    <location>
        <begin position="208"/>
        <end position="224"/>
    </location>
</feature>
<feature type="region of interest" description="Disordered" evidence="1">
    <location>
        <begin position="208"/>
        <end position="227"/>
    </location>
</feature>
<dbReference type="AlphaFoldDB" id="A0A6I8U2H5"/>
<feature type="compositionally biased region" description="Basic residues" evidence="1">
    <location>
        <begin position="838"/>
        <end position="849"/>
    </location>
</feature>
<name>A0A6I8U2H5_AEDAE</name>
<reference evidence="2" key="2">
    <citation type="submission" date="2020-05" db="UniProtKB">
        <authorList>
            <consortium name="EnsemblMetazoa"/>
        </authorList>
    </citation>
    <scope>IDENTIFICATION</scope>
    <source>
        <strain evidence="2">LVP_AGWG</strain>
    </source>
</reference>
<dbReference type="Proteomes" id="UP000008820">
    <property type="component" value="Chromosome 3"/>
</dbReference>
<feature type="region of interest" description="Disordered" evidence="1">
    <location>
        <begin position="565"/>
        <end position="603"/>
    </location>
</feature>
<dbReference type="OrthoDB" id="7764748at2759"/>
<evidence type="ECO:0000313" key="2">
    <source>
        <dbReference type="EnsemblMetazoa" id="AAEL022625-PA"/>
    </source>
</evidence>
<dbReference type="EnsemblMetazoa" id="AAEL022625-RA">
    <property type="protein sequence ID" value="AAEL022625-PA"/>
    <property type="gene ID" value="AAEL022625"/>
</dbReference>